<dbReference type="Proteomes" id="UP001396334">
    <property type="component" value="Unassembled WGS sequence"/>
</dbReference>
<keyword evidence="2" id="KW-1185">Reference proteome</keyword>
<sequence>MPIKPLVKALSGGHTCTPDIPGRLEALDGCSLLDAIRMLLARSWSVSIYHISRMHNLVVDRVVALCRDSLTDSMPFDYVLAVLVELVRKETVDT</sequence>
<comment type="caution">
    <text evidence="1">The sequence shown here is derived from an EMBL/GenBank/DDBJ whole genome shotgun (WGS) entry which is preliminary data.</text>
</comment>
<protein>
    <submittedName>
        <fullName evidence="1">Uncharacterized protein</fullName>
    </submittedName>
</protein>
<evidence type="ECO:0000313" key="1">
    <source>
        <dbReference type="EMBL" id="KAK8998694.1"/>
    </source>
</evidence>
<name>A0ABR2QDL5_9ROSI</name>
<proteinExistence type="predicted"/>
<evidence type="ECO:0000313" key="2">
    <source>
        <dbReference type="Proteomes" id="UP001396334"/>
    </source>
</evidence>
<dbReference type="EMBL" id="JBBPBN010000041">
    <property type="protein sequence ID" value="KAK8998694.1"/>
    <property type="molecule type" value="Genomic_DNA"/>
</dbReference>
<reference evidence="1 2" key="1">
    <citation type="journal article" date="2024" name="G3 (Bethesda)">
        <title>Genome assembly of Hibiscus sabdariffa L. provides insights into metabolisms of medicinal natural products.</title>
        <authorList>
            <person name="Kim T."/>
        </authorList>
    </citation>
    <scope>NUCLEOTIDE SEQUENCE [LARGE SCALE GENOMIC DNA]</scope>
    <source>
        <strain evidence="1">TK-2024</strain>
        <tissue evidence="1">Old leaves</tissue>
    </source>
</reference>
<organism evidence="1 2">
    <name type="scientific">Hibiscus sabdariffa</name>
    <name type="common">roselle</name>
    <dbReference type="NCBI Taxonomy" id="183260"/>
    <lineage>
        <taxon>Eukaryota</taxon>
        <taxon>Viridiplantae</taxon>
        <taxon>Streptophyta</taxon>
        <taxon>Embryophyta</taxon>
        <taxon>Tracheophyta</taxon>
        <taxon>Spermatophyta</taxon>
        <taxon>Magnoliopsida</taxon>
        <taxon>eudicotyledons</taxon>
        <taxon>Gunneridae</taxon>
        <taxon>Pentapetalae</taxon>
        <taxon>rosids</taxon>
        <taxon>malvids</taxon>
        <taxon>Malvales</taxon>
        <taxon>Malvaceae</taxon>
        <taxon>Malvoideae</taxon>
        <taxon>Hibiscus</taxon>
    </lineage>
</organism>
<accession>A0ABR2QDL5</accession>
<gene>
    <name evidence="1" type="ORF">V6N11_084078</name>
</gene>